<gene>
    <name evidence="3" type="ORF">niasHT_003988</name>
</gene>
<feature type="compositionally biased region" description="Acidic residues" evidence="2">
    <location>
        <begin position="156"/>
        <end position="167"/>
    </location>
</feature>
<reference evidence="3 4" key="1">
    <citation type="submission" date="2024-10" db="EMBL/GenBank/DDBJ databases">
        <authorList>
            <person name="Kim D."/>
        </authorList>
    </citation>
    <scope>NUCLEOTIDE SEQUENCE [LARGE SCALE GENOMIC DNA]</scope>
    <source>
        <strain evidence="3">BH-2024</strain>
    </source>
</reference>
<protein>
    <submittedName>
        <fullName evidence="3">Uncharacterized protein</fullName>
    </submittedName>
</protein>
<feature type="compositionally biased region" description="Polar residues" evidence="2">
    <location>
        <begin position="105"/>
        <end position="119"/>
    </location>
</feature>
<evidence type="ECO:0000313" key="4">
    <source>
        <dbReference type="Proteomes" id="UP001620626"/>
    </source>
</evidence>
<sequence length="339" mass="39107">MRHTMRMFLVPEDLFNSVINSSTTPADGTALGLVRQCLHQIERNRNMDENERVANYHQEFKRLNKIVREQEQRPMDVRLQNRNEIMSAIPPPPSPNLSGPLQTFHPPQNTGTKTKSVASTKPFRIVNKRKSIKEKLLRNKSKKAKKSYFNTKNGDENEDDDDGEDDEWGRNSAEKEDQTMRQQQQQPSSSAFPYKLRSGSAAEGEEPQKGTKKSKNAPNQKLVAILEHIKKNAEALEKKKRTILDHLYKDINSPVSYTSTVPLLNEARKTNSSIKRRDVEEYLAEQPSYTLHRQAIRRFKRLPTLASGLHTDWQADLAVFDRLAPQNKGFRYLWFVLIL</sequence>
<accession>A0ABD2M515</accession>
<keyword evidence="1" id="KW-0175">Coiled coil</keyword>
<dbReference type="Proteomes" id="UP001620626">
    <property type="component" value="Unassembled WGS sequence"/>
</dbReference>
<keyword evidence="4" id="KW-1185">Reference proteome</keyword>
<name>A0ABD2M515_9BILA</name>
<evidence type="ECO:0000313" key="3">
    <source>
        <dbReference type="EMBL" id="KAL3122632.1"/>
    </source>
</evidence>
<feature type="coiled-coil region" evidence="1">
    <location>
        <begin position="219"/>
        <end position="246"/>
    </location>
</feature>
<proteinExistence type="predicted"/>
<feature type="compositionally biased region" description="Basic and acidic residues" evidence="2">
    <location>
        <begin position="168"/>
        <end position="179"/>
    </location>
</feature>
<feature type="compositionally biased region" description="Basic residues" evidence="2">
    <location>
        <begin position="126"/>
        <end position="146"/>
    </location>
</feature>
<dbReference type="AlphaFoldDB" id="A0ABD2M515"/>
<comment type="caution">
    <text evidence="3">The sequence shown here is derived from an EMBL/GenBank/DDBJ whole genome shotgun (WGS) entry which is preliminary data.</text>
</comment>
<feature type="region of interest" description="Disordered" evidence="2">
    <location>
        <begin position="87"/>
        <end position="219"/>
    </location>
</feature>
<evidence type="ECO:0000256" key="2">
    <source>
        <dbReference type="SAM" id="MobiDB-lite"/>
    </source>
</evidence>
<organism evidence="3 4">
    <name type="scientific">Heterodera trifolii</name>
    <dbReference type="NCBI Taxonomy" id="157864"/>
    <lineage>
        <taxon>Eukaryota</taxon>
        <taxon>Metazoa</taxon>
        <taxon>Ecdysozoa</taxon>
        <taxon>Nematoda</taxon>
        <taxon>Chromadorea</taxon>
        <taxon>Rhabditida</taxon>
        <taxon>Tylenchina</taxon>
        <taxon>Tylenchomorpha</taxon>
        <taxon>Tylenchoidea</taxon>
        <taxon>Heteroderidae</taxon>
        <taxon>Heteroderinae</taxon>
        <taxon>Heterodera</taxon>
    </lineage>
</organism>
<evidence type="ECO:0000256" key="1">
    <source>
        <dbReference type="SAM" id="Coils"/>
    </source>
</evidence>
<dbReference type="EMBL" id="JBICBT010000132">
    <property type="protein sequence ID" value="KAL3122632.1"/>
    <property type="molecule type" value="Genomic_DNA"/>
</dbReference>